<dbReference type="EMBL" id="QGKY02002305">
    <property type="protein sequence ID" value="KAF2533158.1"/>
    <property type="molecule type" value="Genomic_DNA"/>
</dbReference>
<feature type="transmembrane region" description="Helical" evidence="1">
    <location>
        <begin position="73"/>
        <end position="91"/>
    </location>
</feature>
<evidence type="ECO:0000313" key="4">
    <source>
        <dbReference type="Proteomes" id="UP000712281"/>
    </source>
</evidence>
<sequence>MIPDSHCLCDHIIKSLQSMKLAVLEMGSHKLETSPLYRKINSLRVKVFNAAAAAEAFTSKRTRRSSRTHKKAHTCYCFFFLCVLVILLVHLEVDPAVSSAFAANAAPSTSSCTFWRMITKEMVQWVSCSCDMTAT</sequence>
<evidence type="ECO:0000256" key="1">
    <source>
        <dbReference type="SAM" id="Phobius"/>
    </source>
</evidence>
<protein>
    <submittedName>
        <fullName evidence="3">Uncharacterized protein</fullName>
    </submittedName>
</protein>
<dbReference type="AlphaFoldDB" id="A0A8S9HB80"/>
<keyword evidence="1" id="KW-0812">Transmembrane</keyword>
<proteinExistence type="predicted"/>
<reference evidence="3" key="1">
    <citation type="submission" date="2019-12" db="EMBL/GenBank/DDBJ databases">
        <title>Genome sequencing and annotation of Brassica cretica.</title>
        <authorList>
            <person name="Studholme D.J."/>
            <person name="Sarris P.F."/>
        </authorList>
    </citation>
    <scope>NUCLEOTIDE SEQUENCE</scope>
    <source>
        <strain evidence="3">PFS-001/15</strain>
        <strain evidence="2">PFS-102/07</strain>
        <tissue evidence="3">Leaf</tissue>
    </source>
</reference>
<keyword evidence="1" id="KW-1133">Transmembrane helix</keyword>
<organism evidence="3 4">
    <name type="scientific">Brassica cretica</name>
    <name type="common">Mustard</name>
    <dbReference type="NCBI Taxonomy" id="69181"/>
    <lineage>
        <taxon>Eukaryota</taxon>
        <taxon>Viridiplantae</taxon>
        <taxon>Streptophyta</taxon>
        <taxon>Embryophyta</taxon>
        <taxon>Tracheophyta</taxon>
        <taxon>Spermatophyta</taxon>
        <taxon>Magnoliopsida</taxon>
        <taxon>eudicotyledons</taxon>
        <taxon>Gunneridae</taxon>
        <taxon>Pentapetalae</taxon>
        <taxon>rosids</taxon>
        <taxon>malvids</taxon>
        <taxon>Brassicales</taxon>
        <taxon>Brassicaceae</taxon>
        <taxon>Brassiceae</taxon>
        <taxon>Brassica</taxon>
    </lineage>
</organism>
<keyword evidence="1" id="KW-0472">Membrane</keyword>
<evidence type="ECO:0000313" key="2">
    <source>
        <dbReference type="EMBL" id="KAF2533158.1"/>
    </source>
</evidence>
<accession>A0A8S9HB80</accession>
<dbReference type="Proteomes" id="UP000712281">
    <property type="component" value="Unassembled WGS sequence"/>
</dbReference>
<evidence type="ECO:0000313" key="3">
    <source>
        <dbReference type="EMBL" id="KAF2554134.1"/>
    </source>
</evidence>
<comment type="caution">
    <text evidence="3">The sequence shown here is derived from an EMBL/GenBank/DDBJ whole genome shotgun (WGS) entry which is preliminary data.</text>
</comment>
<gene>
    <name evidence="3" type="ORF">F2Q68_00036076</name>
    <name evidence="2" type="ORF">F2Q70_00031638</name>
</gene>
<name>A0A8S9HB80_BRACR</name>
<dbReference type="EMBL" id="QGKW02001988">
    <property type="protein sequence ID" value="KAF2554134.1"/>
    <property type="molecule type" value="Genomic_DNA"/>
</dbReference>